<evidence type="ECO:0000256" key="1">
    <source>
        <dbReference type="SAM" id="Phobius"/>
    </source>
</evidence>
<dbReference type="AlphaFoldDB" id="A0AAD9NEQ4"/>
<accession>A0AAD9NEQ4</accession>
<protein>
    <recommendedName>
        <fullName evidence="4">Endonuclease-reverse transcriptase</fullName>
    </recommendedName>
</protein>
<dbReference type="PANTHER" id="PTHR47027:SF20">
    <property type="entry name" value="REVERSE TRANSCRIPTASE-LIKE PROTEIN WITH RNA-DIRECTED DNA POLYMERASE DOMAIN"/>
    <property type="match status" value="1"/>
</dbReference>
<evidence type="ECO:0008006" key="4">
    <source>
        <dbReference type="Google" id="ProtNLM"/>
    </source>
</evidence>
<proteinExistence type="predicted"/>
<gene>
    <name evidence="2" type="ORF">NP493_1271g01001</name>
</gene>
<keyword evidence="3" id="KW-1185">Reference proteome</keyword>
<dbReference type="EMBL" id="JAODUO010001270">
    <property type="protein sequence ID" value="KAK2167527.1"/>
    <property type="molecule type" value="Genomic_DNA"/>
</dbReference>
<dbReference type="Proteomes" id="UP001209878">
    <property type="component" value="Unassembled WGS sequence"/>
</dbReference>
<sequence length="283" mass="33599">METDTPIYVNNTHIENVESYIYLVQRYSTRHKNQDKEIQRRKTAGWTAFAKHRDICKGNIGTCLKRQIYNSCVLPAMTYGAETWALTTHAKDKLAVAQSKMERSILNITYRDRERNICVREKTTVTYVIEQVRRRKWTWAGHVSRIRDNRWTLHITNWKPYERKRPRGRPVRRCRDELDDYWKGTIWLRIAQDRHMQQLSSSPNTGHYGGTMMMMYIWIIIYVHVTKSLIYQDKHFLTEFPGLLVSNHARTANRHVVFLPGIKSLLLCYQTLQTLHGVKSRDT</sequence>
<keyword evidence="1" id="KW-1133">Transmembrane helix</keyword>
<evidence type="ECO:0000313" key="3">
    <source>
        <dbReference type="Proteomes" id="UP001209878"/>
    </source>
</evidence>
<evidence type="ECO:0000313" key="2">
    <source>
        <dbReference type="EMBL" id="KAK2167527.1"/>
    </source>
</evidence>
<feature type="transmembrane region" description="Helical" evidence="1">
    <location>
        <begin position="206"/>
        <end position="225"/>
    </location>
</feature>
<comment type="caution">
    <text evidence="2">The sequence shown here is derived from an EMBL/GenBank/DDBJ whole genome shotgun (WGS) entry which is preliminary data.</text>
</comment>
<keyword evidence="1" id="KW-0472">Membrane</keyword>
<dbReference type="PANTHER" id="PTHR47027">
    <property type="entry name" value="REVERSE TRANSCRIPTASE DOMAIN-CONTAINING PROTEIN"/>
    <property type="match status" value="1"/>
</dbReference>
<reference evidence="2" key="1">
    <citation type="journal article" date="2023" name="Mol. Biol. Evol.">
        <title>Third-Generation Sequencing Reveals the Adaptive Role of the Epigenome in Three Deep-Sea Polychaetes.</title>
        <authorList>
            <person name="Perez M."/>
            <person name="Aroh O."/>
            <person name="Sun Y."/>
            <person name="Lan Y."/>
            <person name="Juniper S.K."/>
            <person name="Young C.R."/>
            <person name="Angers B."/>
            <person name="Qian P.Y."/>
        </authorList>
    </citation>
    <scope>NUCLEOTIDE SEQUENCE</scope>
    <source>
        <strain evidence="2">R07B-5</strain>
    </source>
</reference>
<name>A0AAD9NEQ4_RIDPI</name>
<keyword evidence="1" id="KW-0812">Transmembrane</keyword>
<organism evidence="2 3">
    <name type="scientific">Ridgeia piscesae</name>
    <name type="common">Tubeworm</name>
    <dbReference type="NCBI Taxonomy" id="27915"/>
    <lineage>
        <taxon>Eukaryota</taxon>
        <taxon>Metazoa</taxon>
        <taxon>Spiralia</taxon>
        <taxon>Lophotrochozoa</taxon>
        <taxon>Annelida</taxon>
        <taxon>Polychaeta</taxon>
        <taxon>Sedentaria</taxon>
        <taxon>Canalipalpata</taxon>
        <taxon>Sabellida</taxon>
        <taxon>Siboglinidae</taxon>
        <taxon>Ridgeia</taxon>
    </lineage>
</organism>